<dbReference type="InterPro" id="IPR007712">
    <property type="entry name" value="RelE/ParE_toxin"/>
</dbReference>
<dbReference type="RefSeq" id="WP_204200535.1">
    <property type="nucleotide sequence ID" value="NZ_JAFEMC010000008.1"/>
</dbReference>
<dbReference type="Pfam" id="PF05016">
    <property type="entry name" value="ParE_toxin"/>
    <property type="match status" value="1"/>
</dbReference>
<dbReference type="InterPro" id="IPR035093">
    <property type="entry name" value="RelE/ParE_toxin_dom_sf"/>
</dbReference>
<comment type="caution">
    <text evidence="2">The sequence shown here is derived from an EMBL/GenBank/DDBJ whole genome shotgun (WGS) entry which is preliminary data.</text>
</comment>
<dbReference type="EMBL" id="JAFEMC010000008">
    <property type="protein sequence ID" value="MBM6578439.1"/>
    <property type="molecule type" value="Genomic_DNA"/>
</dbReference>
<gene>
    <name evidence="2" type="ORF">ILT43_18825</name>
</gene>
<accession>A0ABS2DBY5</accession>
<name>A0ABS2DBY5_9SPHN</name>
<evidence type="ECO:0000313" key="2">
    <source>
        <dbReference type="EMBL" id="MBM6578439.1"/>
    </source>
</evidence>
<dbReference type="Gene3D" id="3.30.2310.20">
    <property type="entry name" value="RelE-like"/>
    <property type="match status" value="1"/>
</dbReference>
<keyword evidence="1" id="KW-1277">Toxin-antitoxin system</keyword>
<dbReference type="Proteomes" id="UP000763641">
    <property type="component" value="Unassembled WGS sequence"/>
</dbReference>
<proteinExistence type="predicted"/>
<organism evidence="2 3">
    <name type="scientific">Sphingomonas longa</name>
    <dbReference type="NCBI Taxonomy" id="2778730"/>
    <lineage>
        <taxon>Bacteria</taxon>
        <taxon>Pseudomonadati</taxon>
        <taxon>Pseudomonadota</taxon>
        <taxon>Alphaproteobacteria</taxon>
        <taxon>Sphingomonadales</taxon>
        <taxon>Sphingomonadaceae</taxon>
        <taxon>Sphingomonas</taxon>
    </lineage>
</organism>
<reference evidence="2 3" key="1">
    <citation type="submission" date="2020-12" db="EMBL/GenBank/DDBJ databases">
        <title>Sphingomonas sp.</title>
        <authorList>
            <person name="Kim M.K."/>
        </authorList>
    </citation>
    <scope>NUCLEOTIDE SEQUENCE [LARGE SCALE GENOMIC DNA]</scope>
    <source>
        <strain evidence="2 3">BT552</strain>
    </source>
</reference>
<evidence type="ECO:0000313" key="3">
    <source>
        <dbReference type="Proteomes" id="UP000763641"/>
    </source>
</evidence>
<keyword evidence="3" id="KW-1185">Reference proteome</keyword>
<sequence length="98" mass="11077">MKVVLSSQAVIDLRHIARFIARDNPPRAVSFVAELRDVAGRLGELPHGFPLVPRYERHGIRRRSWKGYGILYSALPDRVFVHRIVGPGQDHDRALGLS</sequence>
<evidence type="ECO:0000256" key="1">
    <source>
        <dbReference type="ARBA" id="ARBA00022649"/>
    </source>
</evidence>
<protein>
    <submittedName>
        <fullName evidence="2">Type II toxin-antitoxin system RelE/ParE family toxin</fullName>
    </submittedName>
</protein>